<comment type="caution">
    <text evidence="2">The sequence shown here is derived from an EMBL/GenBank/DDBJ whole genome shotgun (WGS) entry which is preliminary data.</text>
</comment>
<dbReference type="Proteomes" id="UP000661696">
    <property type="component" value="Unassembled WGS sequence"/>
</dbReference>
<feature type="region of interest" description="Disordered" evidence="1">
    <location>
        <begin position="27"/>
        <end position="56"/>
    </location>
</feature>
<evidence type="ECO:0000256" key="1">
    <source>
        <dbReference type="SAM" id="MobiDB-lite"/>
    </source>
</evidence>
<evidence type="ECO:0000313" key="3">
    <source>
        <dbReference type="Proteomes" id="UP000661696"/>
    </source>
</evidence>
<organism evidence="2 3">
    <name type="scientific">Chryseobacterium endalhagicum</name>
    <dbReference type="NCBI Taxonomy" id="2797638"/>
    <lineage>
        <taxon>Bacteria</taxon>
        <taxon>Pseudomonadati</taxon>
        <taxon>Bacteroidota</taxon>
        <taxon>Flavobacteriia</taxon>
        <taxon>Flavobacteriales</taxon>
        <taxon>Weeksellaceae</taxon>
        <taxon>Chryseobacterium group</taxon>
        <taxon>Chryseobacterium</taxon>
    </lineage>
</organism>
<dbReference type="RefSeq" id="WP_202094180.1">
    <property type="nucleotide sequence ID" value="NZ_JAELVM010000003.1"/>
</dbReference>
<reference evidence="2 3" key="1">
    <citation type="submission" date="2020-12" db="EMBL/GenBank/DDBJ databases">
        <title>Chryseobacterium endoalhailicus sp. nov., isolated from seed of leguminous plant.</title>
        <authorList>
            <person name="Zhang X."/>
        </authorList>
    </citation>
    <scope>NUCLEOTIDE SEQUENCE [LARGE SCALE GENOMIC DNA]</scope>
    <source>
        <strain evidence="2 3">L7</strain>
    </source>
</reference>
<evidence type="ECO:0000313" key="2">
    <source>
        <dbReference type="EMBL" id="MBL1223165.1"/>
    </source>
</evidence>
<dbReference type="EMBL" id="JAELVM010000003">
    <property type="protein sequence ID" value="MBL1223165.1"/>
    <property type="molecule type" value="Genomic_DNA"/>
</dbReference>
<gene>
    <name evidence="2" type="ORF">JET18_20135</name>
</gene>
<dbReference type="PROSITE" id="PS51257">
    <property type="entry name" value="PROKAR_LIPOPROTEIN"/>
    <property type="match status" value="1"/>
</dbReference>
<accession>A0ABS1QKM9</accession>
<protein>
    <submittedName>
        <fullName evidence="2">Uncharacterized protein</fullName>
    </submittedName>
</protein>
<feature type="compositionally biased region" description="Polar residues" evidence="1">
    <location>
        <begin position="31"/>
        <end position="47"/>
    </location>
</feature>
<sequence length="170" mass="18293">MKKLIVSACAFSLFAVTSCKKEAKADVPATGDSSATTMPKDSVTTPKTDSATSTPAVTASADNIITKNTGKYPHDIKLFEDKSFADRVKKLTGAQYDEMLKNFNVESPIVSENGIYKVTGCKQHDCPGYSTSIFYDSKADNLNVSIDKNGKVTDFAEKGKITVTDALKSK</sequence>
<proteinExistence type="predicted"/>
<keyword evidence="3" id="KW-1185">Reference proteome</keyword>
<name>A0ABS1QKM9_9FLAO</name>